<dbReference type="InterPro" id="IPR000772">
    <property type="entry name" value="Ricin_B_lectin"/>
</dbReference>
<dbReference type="OrthoDB" id="5988548at2759"/>
<dbReference type="SUPFAM" id="SSF50370">
    <property type="entry name" value="Ricin B-like lectins"/>
    <property type="match status" value="1"/>
</dbReference>
<feature type="non-terminal residue" evidence="2">
    <location>
        <position position="1"/>
    </location>
</feature>
<protein>
    <recommendedName>
        <fullName evidence="1">Ricin B lectin domain-containing protein</fullName>
    </recommendedName>
</protein>
<dbReference type="Pfam" id="PF00652">
    <property type="entry name" value="Ricin_B_lectin"/>
    <property type="match status" value="1"/>
</dbReference>
<sequence>VWIYNEEQDLILANLLCLDMSETHLSDSPRLMKCHGGGGSQQWTLGVNNSLYQISAGQCLKIIDPDNPKGYVAMAICDGSRSQQWKLDN</sequence>
<dbReference type="EMBL" id="BFAA01023436">
    <property type="protein sequence ID" value="GCB82429.1"/>
    <property type="molecule type" value="Genomic_DNA"/>
</dbReference>
<evidence type="ECO:0000313" key="3">
    <source>
        <dbReference type="Proteomes" id="UP000288216"/>
    </source>
</evidence>
<name>A0A401QAL9_SCYTO</name>
<dbReference type="InterPro" id="IPR035992">
    <property type="entry name" value="Ricin_B-like_lectins"/>
</dbReference>
<accession>A0A401QAL9</accession>
<gene>
    <name evidence="2" type="ORF">scyTo_0022667</name>
</gene>
<dbReference type="PROSITE" id="PS50231">
    <property type="entry name" value="RICIN_B_LECTIN"/>
    <property type="match status" value="1"/>
</dbReference>
<feature type="domain" description="Ricin B lectin" evidence="1">
    <location>
        <begin position="2"/>
        <end position="85"/>
    </location>
</feature>
<organism evidence="2 3">
    <name type="scientific">Scyliorhinus torazame</name>
    <name type="common">Cloudy catshark</name>
    <name type="synonym">Catulus torazame</name>
    <dbReference type="NCBI Taxonomy" id="75743"/>
    <lineage>
        <taxon>Eukaryota</taxon>
        <taxon>Metazoa</taxon>
        <taxon>Chordata</taxon>
        <taxon>Craniata</taxon>
        <taxon>Vertebrata</taxon>
        <taxon>Chondrichthyes</taxon>
        <taxon>Elasmobranchii</taxon>
        <taxon>Galeomorphii</taxon>
        <taxon>Galeoidea</taxon>
        <taxon>Carcharhiniformes</taxon>
        <taxon>Scyliorhinidae</taxon>
        <taxon>Scyliorhinus</taxon>
    </lineage>
</organism>
<comment type="caution">
    <text evidence="2">The sequence shown here is derived from an EMBL/GenBank/DDBJ whole genome shotgun (WGS) entry which is preliminary data.</text>
</comment>
<keyword evidence="3" id="KW-1185">Reference proteome</keyword>
<proteinExistence type="predicted"/>
<reference evidence="2 3" key="1">
    <citation type="journal article" date="2018" name="Nat. Ecol. Evol.">
        <title>Shark genomes provide insights into elasmobranch evolution and the origin of vertebrates.</title>
        <authorList>
            <person name="Hara Y"/>
            <person name="Yamaguchi K"/>
            <person name="Onimaru K"/>
            <person name="Kadota M"/>
            <person name="Koyanagi M"/>
            <person name="Keeley SD"/>
            <person name="Tatsumi K"/>
            <person name="Tanaka K"/>
            <person name="Motone F"/>
            <person name="Kageyama Y"/>
            <person name="Nozu R"/>
            <person name="Adachi N"/>
            <person name="Nishimura O"/>
            <person name="Nakagawa R"/>
            <person name="Tanegashima C"/>
            <person name="Kiyatake I"/>
            <person name="Matsumoto R"/>
            <person name="Murakumo K"/>
            <person name="Nishida K"/>
            <person name="Terakita A"/>
            <person name="Kuratani S"/>
            <person name="Sato K"/>
            <person name="Hyodo S Kuraku.S."/>
        </authorList>
    </citation>
    <scope>NUCLEOTIDE SEQUENCE [LARGE SCALE GENOMIC DNA]</scope>
</reference>
<dbReference type="Gene3D" id="2.80.10.50">
    <property type="match status" value="1"/>
</dbReference>
<dbReference type="AlphaFoldDB" id="A0A401QAL9"/>
<dbReference type="STRING" id="75743.A0A401QAL9"/>
<dbReference type="Proteomes" id="UP000288216">
    <property type="component" value="Unassembled WGS sequence"/>
</dbReference>
<evidence type="ECO:0000259" key="1">
    <source>
        <dbReference type="Pfam" id="PF00652"/>
    </source>
</evidence>
<evidence type="ECO:0000313" key="2">
    <source>
        <dbReference type="EMBL" id="GCB82429.1"/>
    </source>
</evidence>